<protein>
    <submittedName>
        <fullName evidence="1">Uncharacterized protein</fullName>
    </submittedName>
</protein>
<name>A0ABR2R7B1_9ROSI</name>
<evidence type="ECO:0000313" key="1">
    <source>
        <dbReference type="EMBL" id="KAK9008833.1"/>
    </source>
</evidence>
<accession>A0ABR2R7B1</accession>
<proteinExistence type="predicted"/>
<dbReference type="EMBL" id="JBBPBN010000025">
    <property type="protein sequence ID" value="KAK9008833.1"/>
    <property type="molecule type" value="Genomic_DNA"/>
</dbReference>
<organism evidence="1 2">
    <name type="scientific">Hibiscus sabdariffa</name>
    <name type="common">roselle</name>
    <dbReference type="NCBI Taxonomy" id="183260"/>
    <lineage>
        <taxon>Eukaryota</taxon>
        <taxon>Viridiplantae</taxon>
        <taxon>Streptophyta</taxon>
        <taxon>Embryophyta</taxon>
        <taxon>Tracheophyta</taxon>
        <taxon>Spermatophyta</taxon>
        <taxon>Magnoliopsida</taxon>
        <taxon>eudicotyledons</taxon>
        <taxon>Gunneridae</taxon>
        <taxon>Pentapetalae</taxon>
        <taxon>rosids</taxon>
        <taxon>malvids</taxon>
        <taxon>Malvales</taxon>
        <taxon>Malvaceae</taxon>
        <taxon>Malvoideae</taxon>
        <taxon>Hibiscus</taxon>
    </lineage>
</organism>
<gene>
    <name evidence="1" type="ORF">V6N11_080311</name>
</gene>
<comment type="caution">
    <text evidence="1">The sequence shown here is derived from an EMBL/GenBank/DDBJ whole genome shotgun (WGS) entry which is preliminary data.</text>
</comment>
<reference evidence="1 2" key="1">
    <citation type="journal article" date="2024" name="G3 (Bethesda)">
        <title>Genome assembly of Hibiscus sabdariffa L. provides insights into metabolisms of medicinal natural products.</title>
        <authorList>
            <person name="Kim T."/>
        </authorList>
    </citation>
    <scope>NUCLEOTIDE SEQUENCE [LARGE SCALE GENOMIC DNA]</scope>
    <source>
        <strain evidence="1">TK-2024</strain>
        <tissue evidence="1">Old leaves</tissue>
    </source>
</reference>
<evidence type="ECO:0000313" key="2">
    <source>
        <dbReference type="Proteomes" id="UP001396334"/>
    </source>
</evidence>
<dbReference type="Proteomes" id="UP001396334">
    <property type="component" value="Unassembled WGS sequence"/>
</dbReference>
<keyword evidence="2" id="KW-1185">Reference proteome</keyword>
<sequence length="108" mass="11793">MASTLKATSQGQAKPFHHPILLDGCSPPMFPSLKNLILHHQANLASTLKATSQGQVNPFYHPILLDGCPPLPFHPLRRVPSLNHLHKILLKRSLGVTLDSVSIAKLVL</sequence>